<evidence type="ECO:0000313" key="10">
    <source>
        <dbReference type="EMBL" id="SFK88579.1"/>
    </source>
</evidence>
<comment type="similarity">
    <text evidence="7">Belongs to the DNA photolyase family.</text>
</comment>
<dbReference type="InterPro" id="IPR005101">
    <property type="entry name" value="Cryptochr/Photolyase_FAD-bd"/>
</dbReference>
<dbReference type="GO" id="GO:0003677">
    <property type="term" value="F:DNA binding"/>
    <property type="evidence" value="ECO:0007669"/>
    <property type="project" value="TreeGrafter"/>
</dbReference>
<dbReference type="PANTHER" id="PTHR11455">
    <property type="entry name" value="CRYPTOCHROME"/>
    <property type="match status" value="1"/>
</dbReference>
<dbReference type="InterPro" id="IPR036155">
    <property type="entry name" value="Crypto/Photolyase_N_sf"/>
</dbReference>
<sequence>MQLHWHRRDLRVADNRGLTMAAESGTVVPVFVFDDEILAHAASPRVRFMLDALAELRAWYRDHGSDLLVAHGDPKEVLPELADEYDADRVVWNKDYSGLARHRDAAVRRALDEAGVGRDVVHDAIHHEPGSITTNDGEPYSVYTYFWKKWRKREKESPYDAPDADRLADVSGDELPSIDELGFDEPDADVQSAGTAAARKRLDAFCDDAIYRYDEDRDYPTRDATSRLSTDLKFGTIGIREVYRATEEAKAAVADESDSEPDGDEGDAESNDEATNDDVESVEEFQSQLAWREFYTHVLFFNPEVVSQNYKEYDHDIEWRNDADELQAWKEGKTGYPIVDAGMRQLREEAYMHNRMRMVVASFLTKDLLVDWREGYAHFCEHLADHDTANDNGGWQWAASTGTDAQPYFRIFNPMTQGERYDADAEYIKQYVPELADATADTIHEWHELSEMERERVAPEYPEPIVDHSERREQALSMYKRARGDDEND</sequence>
<dbReference type="Gene3D" id="1.25.40.80">
    <property type="match status" value="1"/>
</dbReference>
<dbReference type="GO" id="GO:0003904">
    <property type="term" value="F:deoxyribodipyrimidine photo-lyase activity"/>
    <property type="evidence" value="ECO:0007669"/>
    <property type="project" value="TreeGrafter"/>
</dbReference>
<dbReference type="Pfam" id="PF00875">
    <property type="entry name" value="DNA_photolyase"/>
    <property type="match status" value="1"/>
</dbReference>
<dbReference type="FunFam" id="1.10.579.10:FF:000003">
    <property type="entry name" value="Deoxyribodipyrimidine photo-lyase"/>
    <property type="match status" value="1"/>
</dbReference>
<evidence type="ECO:0000259" key="9">
    <source>
        <dbReference type="PROSITE" id="PS51645"/>
    </source>
</evidence>
<evidence type="ECO:0000256" key="2">
    <source>
        <dbReference type="ARBA" id="ARBA00022630"/>
    </source>
</evidence>
<evidence type="ECO:0000256" key="7">
    <source>
        <dbReference type="RuleBase" id="RU004182"/>
    </source>
</evidence>
<dbReference type="PROSITE" id="PS00691">
    <property type="entry name" value="DNA_PHOTOLYASES_1_2"/>
    <property type="match status" value="1"/>
</dbReference>
<feature type="site" description="Electron transfer via tryptophanyl radical" evidence="6">
    <location>
        <position position="372"/>
    </location>
</feature>
<evidence type="ECO:0000256" key="4">
    <source>
        <dbReference type="ARBA" id="ARBA00022991"/>
    </source>
</evidence>
<dbReference type="Gene3D" id="3.40.50.620">
    <property type="entry name" value="HUPs"/>
    <property type="match status" value="1"/>
</dbReference>
<dbReference type="PRINTS" id="PR00147">
    <property type="entry name" value="DNAPHOTLYASE"/>
</dbReference>
<evidence type="ECO:0000256" key="6">
    <source>
        <dbReference type="PIRSR" id="PIRSR602081-2"/>
    </source>
</evidence>
<keyword evidence="4 7" id="KW-0157">Chromophore</keyword>
<feature type="region of interest" description="Disordered" evidence="8">
    <location>
        <begin position="454"/>
        <end position="489"/>
    </location>
</feature>
<feature type="binding site" evidence="5">
    <location>
        <begin position="288"/>
        <end position="295"/>
    </location>
    <ligand>
        <name>FAD</name>
        <dbReference type="ChEBI" id="CHEBI:57692"/>
    </ligand>
</feature>
<dbReference type="Pfam" id="PF03441">
    <property type="entry name" value="FAD_binding_7"/>
    <property type="match status" value="1"/>
</dbReference>
<dbReference type="InterPro" id="IPR036134">
    <property type="entry name" value="Crypto/Photolyase_FAD-like_sf"/>
</dbReference>
<feature type="binding site" evidence="5">
    <location>
        <begin position="225"/>
        <end position="229"/>
    </location>
    <ligand>
        <name>FAD</name>
        <dbReference type="ChEBI" id="CHEBI:57692"/>
    </ligand>
</feature>
<evidence type="ECO:0000256" key="1">
    <source>
        <dbReference type="ARBA" id="ARBA00001932"/>
    </source>
</evidence>
<dbReference type="PANTHER" id="PTHR11455:SF9">
    <property type="entry name" value="CRYPTOCHROME CIRCADIAN CLOCK 5 ISOFORM X1"/>
    <property type="match status" value="1"/>
</dbReference>
<feature type="compositionally biased region" description="Acidic residues" evidence="8">
    <location>
        <begin position="255"/>
        <end position="282"/>
    </location>
</feature>
<dbReference type="PROSITE" id="PS00394">
    <property type="entry name" value="DNA_PHOTOLYASES_1_1"/>
    <property type="match status" value="1"/>
</dbReference>
<gene>
    <name evidence="10" type="ORF">SAMN04487950_1639</name>
</gene>
<dbReference type="InterPro" id="IPR014729">
    <property type="entry name" value="Rossmann-like_a/b/a_fold"/>
</dbReference>
<dbReference type="InterPro" id="IPR018394">
    <property type="entry name" value="DNA_photolyase_1_CS_C"/>
</dbReference>
<feature type="domain" description="Photolyase/cryptochrome alpha/beta" evidence="9">
    <location>
        <begin position="1"/>
        <end position="126"/>
    </location>
</feature>
<evidence type="ECO:0000313" key="11">
    <source>
        <dbReference type="Proteomes" id="UP000199607"/>
    </source>
</evidence>
<reference evidence="11" key="1">
    <citation type="submission" date="2016-10" db="EMBL/GenBank/DDBJ databases">
        <authorList>
            <person name="Varghese N."/>
            <person name="Submissions S."/>
        </authorList>
    </citation>
    <scope>NUCLEOTIDE SEQUENCE [LARGE SCALE GENOMIC DNA]</scope>
    <source>
        <strain evidence="11">CGMCC 1.7738</strain>
    </source>
</reference>
<dbReference type="InterPro" id="IPR002081">
    <property type="entry name" value="Cryptochrome/DNA_photolyase_1"/>
</dbReference>
<organism evidence="10 11">
    <name type="scientific">Halogranum rubrum</name>
    <dbReference type="NCBI Taxonomy" id="553466"/>
    <lineage>
        <taxon>Archaea</taxon>
        <taxon>Methanobacteriati</taxon>
        <taxon>Methanobacteriota</taxon>
        <taxon>Stenosarchaea group</taxon>
        <taxon>Halobacteria</taxon>
        <taxon>Halobacteriales</taxon>
        <taxon>Haloferacaceae</taxon>
    </lineage>
</organism>
<proteinExistence type="inferred from homology"/>
<protein>
    <submittedName>
        <fullName evidence="10">Deoxyribodipyrimidine photo-lyase</fullName>
    </submittedName>
</protein>
<dbReference type="InterPro" id="IPR006050">
    <property type="entry name" value="DNA_photolyase_N"/>
</dbReference>
<feature type="binding site" evidence="5">
    <location>
        <begin position="385"/>
        <end position="387"/>
    </location>
    <ligand>
        <name>FAD</name>
        <dbReference type="ChEBI" id="CHEBI:57692"/>
    </ligand>
</feature>
<dbReference type="PROSITE" id="PS51645">
    <property type="entry name" value="PHR_CRY_ALPHA_BETA"/>
    <property type="match status" value="1"/>
</dbReference>
<accession>A0A1I4D6W7</accession>
<dbReference type="AlphaFoldDB" id="A0A1I4D6W7"/>
<dbReference type="Proteomes" id="UP000199607">
    <property type="component" value="Unassembled WGS sequence"/>
</dbReference>
<evidence type="ECO:0000256" key="5">
    <source>
        <dbReference type="PIRSR" id="PIRSR602081-1"/>
    </source>
</evidence>
<evidence type="ECO:0000256" key="8">
    <source>
        <dbReference type="SAM" id="MobiDB-lite"/>
    </source>
</evidence>
<dbReference type="GO" id="GO:0006139">
    <property type="term" value="P:nucleobase-containing compound metabolic process"/>
    <property type="evidence" value="ECO:0007669"/>
    <property type="project" value="UniProtKB-ARBA"/>
</dbReference>
<comment type="cofactor">
    <cofactor evidence="1">
        <name>(6R)-5,10-methylene-5,6,7,8-tetrahydrofolate</name>
        <dbReference type="ChEBI" id="CHEBI:15636"/>
    </cofactor>
</comment>
<evidence type="ECO:0000256" key="3">
    <source>
        <dbReference type="ARBA" id="ARBA00022827"/>
    </source>
</evidence>
<dbReference type="GO" id="GO:0071949">
    <property type="term" value="F:FAD binding"/>
    <property type="evidence" value="ECO:0007669"/>
    <property type="project" value="TreeGrafter"/>
</dbReference>
<feature type="binding site" evidence="5">
    <location>
        <position position="213"/>
    </location>
    <ligand>
        <name>FAD</name>
        <dbReference type="ChEBI" id="CHEBI:57692"/>
    </ligand>
</feature>
<keyword evidence="2 5" id="KW-0285">Flavoprotein</keyword>
<dbReference type="Gene3D" id="1.10.579.10">
    <property type="entry name" value="DNA Cyclobutane Dipyrimidine Photolyase, subunit A, domain 3"/>
    <property type="match status" value="1"/>
</dbReference>
<dbReference type="GO" id="GO:0006950">
    <property type="term" value="P:response to stress"/>
    <property type="evidence" value="ECO:0007669"/>
    <property type="project" value="UniProtKB-ARBA"/>
</dbReference>
<keyword evidence="10" id="KW-0456">Lyase</keyword>
<dbReference type="RefSeq" id="WP_089868069.1">
    <property type="nucleotide sequence ID" value="NZ_FOTC01000001.1"/>
</dbReference>
<keyword evidence="3 5" id="KW-0274">FAD</keyword>
<feature type="site" description="Electron transfer via tryptophanyl radical" evidence="6">
    <location>
        <position position="319"/>
    </location>
</feature>
<dbReference type="SUPFAM" id="SSF52425">
    <property type="entry name" value="Cryptochrome/photolyase, N-terminal domain"/>
    <property type="match status" value="1"/>
</dbReference>
<feature type="site" description="Electron transfer via tryptophanyl radical" evidence="6">
    <location>
        <position position="395"/>
    </location>
</feature>
<name>A0A1I4D6W7_9EURY</name>
<dbReference type="STRING" id="553466.SAMN04487950_1639"/>
<comment type="cofactor">
    <cofactor evidence="5">
        <name>FAD</name>
        <dbReference type="ChEBI" id="CHEBI:57692"/>
    </cofactor>
    <text evidence="5">Binds 1 FAD per subunit.</text>
</comment>
<feature type="binding site" evidence="5">
    <location>
        <position position="285"/>
    </location>
    <ligand>
        <name>FAD</name>
        <dbReference type="ChEBI" id="CHEBI:57692"/>
    </ligand>
</feature>
<dbReference type="EMBL" id="FOTC01000001">
    <property type="protein sequence ID" value="SFK88579.1"/>
    <property type="molecule type" value="Genomic_DNA"/>
</dbReference>
<keyword evidence="11" id="KW-1185">Reference proteome</keyword>
<feature type="region of interest" description="Disordered" evidence="8">
    <location>
        <begin position="248"/>
        <end position="282"/>
    </location>
</feature>
<feature type="compositionally biased region" description="Basic and acidic residues" evidence="8">
    <location>
        <begin position="465"/>
        <end position="474"/>
    </location>
</feature>
<dbReference type="SUPFAM" id="SSF48173">
    <property type="entry name" value="Cryptochrome/photolyase FAD-binding domain"/>
    <property type="match status" value="1"/>
</dbReference>